<dbReference type="InterPro" id="IPR050863">
    <property type="entry name" value="CenT-Element_Derived"/>
</dbReference>
<dbReference type="InterPro" id="IPR007889">
    <property type="entry name" value="HTH_Psq"/>
</dbReference>
<dbReference type="Gene3D" id="3.30.420.10">
    <property type="entry name" value="Ribonuclease H-like superfamily/Ribonuclease H"/>
    <property type="match status" value="1"/>
</dbReference>
<dbReference type="PROSITE" id="PS51253">
    <property type="entry name" value="HTH_CENPB"/>
    <property type="match status" value="1"/>
</dbReference>
<evidence type="ECO:0000256" key="4">
    <source>
        <dbReference type="SAM" id="MobiDB-lite"/>
    </source>
</evidence>
<evidence type="ECO:0000256" key="1">
    <source>
        <dbReference type="ARBA" id="ARBA00004123"/>
    </source>
</evidence>
<dbReference type="SUPFAM" id="SSF46689">
    <property type="entry name" value="Homeodomain-like"/>
    <property type="match status" value="1"/>
</dbReference>
<comment type="caution">
    <text evidence="5">The sequence shown here is derived from an EMBL/GenBank/DDBJ whole genome shotgun (WGS) entry which is preliminary data.</text>
</comment>
<dbReference type="Pfam" id="PF03184">
    <property type="entry name" value="DDE_1"/>
    <property type="match status" value="1"/>
</dbReference>
<comment type="subcellular location">
    <subcellularLocation>
        <location evidence="1">Nucleus</location>
    </subcellularLocation>
</comment>
<dbReference type="GO" id="GO:0003677">
    <property type="term" value="F:DNA binding"/>
    <property type="evidence" value="ECO:0007669"/>
    <property type="project" value="UniProtKB-KW"/>
</dbReference>
<accession>A0A6S7FZX5</accession>
<keyword evidence="6" id="KW-1185">Reference proteome</keyword>
<organism evidence="5 6">
    <name type="scientific">Paramuricea clavata</name>
    <name type="common">Red gorgonian</name>
    <name type="synonym">Violescent sea-whip</name>
    <dbReference type="NCBI Taxonomy" id="317549"/>
    <lineage>
        <taxon>Eukaryota</taxon>
        <taxon>Metazoa</taxon>
        <taxon>Cnidaria</taxon>
        <taxon>Anthozoa</taxon>
        <taxon>Octocorallia</taxon>
        <taxon>Malacalcyonacea</taxon>
        <taxon>Plexauridae</taxon>
        <taxon>Paramuricea</taxon>
    </lineage>
</organism>
<evidence type="ECO:0000256" key="2">
    <source>
        <dbReference type="ARBA" id="ARBA00023125"/>
    </source>
</evidence>
<protein>
    <submittedName>
        <fullName evidence="5">Tigger transposable element-derived 6-like</fullName>
    </submittedName>
</protein>
<dbReference type="InterPro" id="IPR004875">
    <property type="entry name" value="DDE_SF_endonuclease_dom"/>
</dbReference>
<feature type="compositionally biased region" description="Low complexity" evidence="4">
    <location>
        <begin position="547"/>
        <end position="564"/>
    </location>
</feature>
<dbReference type="InterPro" id="IPR006600">
    <property type="entry name" value="HTH_CenpB_DNA-bd_dom"/>
</dbReference>
<dbReference type="Pfam" id="PF05225">
    <property type="entry name" value="HTH_psq"/>
    <property type="match status" value="1"/>
</dbReference>
<reference evidence="5" key="1">
    <citation type="submission" date="2020-04" db="EMBL/GenBank/DDBJ databases">
        <authorList>
            <person name="Alioto T."/>
            <person name="Alioto T."/>
            <person name="Gomez Garrido J."/>
        </authorList>
    </citation>
    <scope>NUCLEOTIDE SEQUENCE</scope>
    <source>
        <strain evidence="5">A484AB</strain>
    </source>
</reference>
<sequence>MASKNQAIHNRSETYLNAMKDVSENGLSVREAANKWGVPKSTLHDRVSGKIEYDRRSGQPPILTKAEETHIAEWLIEMAERGFGLTKDEFLDIARRTPFTNNRPGNRWYRSFMTRNENIRLRNARPLEKKRAKISAADVDQWFTCYEKFVNENGLANRPAQIWNCDESGFDLQGRVGKVIGPASTKEKPYKVITGTKEHISLLPCFNACGQWMPPYILLPGKRIPNTYNPLEGGVPGSAFSVTEKGYMDTPAFYMWLANHFIPQLPPVRPVVLLVDSHDSHIDLATFEMAKKNGIEIFALLKNATHLVQPADVGLFGAMKQSWYKQVRIYSQQNPNTDITKKNFCSVFKTTWEDVMRPGILIDAFRKSGIYPLNRAQITDDQVKPSLVYANSTTATASSQVTSSLLEQPCSSQSAPCSVSAHISTAESSGTFPPSSPVPGVTTVTNSTQTAFSVLDNTLEIPVRDKYRQRMEEGYDLPGSPVFSARKKLYLLQSNDNFPHIITSPLSPEETSTTPLTAPLSINIPSSQLLSSERVSPVLSEILVYPSASDNSNKPKNNKVKLPNFMTSESSMKILQDQKLKKARELAEKQKRLREREEKREAK</sequence>
<dbReference type="Gene3D" id="1.10.10.60">
    <property type="entry name" value="Homeodomain-like"/>
    <property type="match status" value="1"/>
</dbReference>
<proteinExistence type="predicted"/>
<dbReference type="AlphaFoldDB" id="A0A6S7FZX5"/>
<name>A0A6S7FZX5_PARCT</name>
<keyword evidence="2" id="KW-0238">DNA-binding</keyword>
<dbReference type="InterPro" id="IPR036397">
    <property type="entry name" value="RNaseH_sf"/>
</dbReference>
<dbReference type="GO" id="GO:0005634">
    <property type="term" value="C:nucleus"/>
    <property type="evidence" value="ECO:0007669"/>
    <property type="project" value="UniProtKB-SubCell"/>
</dbReference>
<dbReference type="EMBL" id="CACRXK020000432">
    <property type="protein sequence ID" value="CAB3981832.1"/>
    <property type="molecule type" value="Genomic_DNA"/>
</dbReference>
<feature type="region of interest" description="Disordered" evidence="4">
    <location>
        <begin position="547"/>
        <end position="583"/>
    </location>
</feature>
<dbReference type="InterPro" id="IPR009057">
    <property type="entry name" value="Homeodomain-like_sf"/>
</dbReference>
<evidence type="ECO:0000313" key="6">
    <source>
        <dbReference type="Proteomes" id="UP001152795"/>
    </source>
</evidence>
<dbReference type="Proteomes" id="UP001152795">
    <property type="component" value="Unassembled WGS sequence"/>
</dbReference>
<dbReference type="PANTHER" id="PTHR19303">
    <property type="entry name" value="TRANSPOSON"/>
    <property type="match status" value="1"/>
</dbReference>
<evidence type="ECO:0000313" key="5">
    <source>
        <dbReference type="EMBL" id="CAB3981832.1"/>
    </source>
</evidence>
<evidence type="ECO:0000256" key="3">
    <source>
        <dbReference type="ARBA" id="ARBA00023242"/>
    </source>
</evidence>
<keyword evidence="3" id="KW-0539">Nucleus</keyword>
<dbReference type="PANTHER" id="PTHR19303:SF74">
    <property type="entry name" value="POGO TRANSPOSABLE ELEMENT WITH KRAB DOMAIN"/>
    <property type="match status" value="1"/>
</dbReference>
<dbReference type="OrthoDB" id="5954031at2759"/>
<gene>
    <name evidence="5" type="ORF">PACLA_8A012159</name>
</gene>